<dbReference type="Proteomes" id="UP000603352">
    <property type="component" value="Unassembled WGS sequence"/>
</dbReference>
<comment type="caution">
    <text evidence="2">The sequence shown here is derived from an EMBL/GenBank/DDBJ whole genome shotgun (WGS) entry which is preliminary data.</text>
</comment>
<dbReference type="PANTHER" id="PTHR43143">
    <property type="entry name" value="METALLOPHOSPHOESTERASE, CALCINEURIN SUPERFAMILY"/>
    <property type="match status" value="1"/>
</dbReference>
<name>A0ABQ1IAJ0_9PROT</name>
<accession>A0ABQ1IAJ0</accession>
<keyword evidence="3" id="KW-1185">Reference proteome</keyword>
<sequence>MRIALVSDTHLADRATAFVANWRVLAGLINADAPDLVVHLGDITVDGAGDPTEHAQALAELARLHAPLLVVPGNHDLGDNPPAPDMAVSSPVLPARLAAYEAAFGPDRWQRDLAGFRLIGINAQLLGSGLDAEADQFAWLDMVLATADRPVGLFLHKPLFRDGPDDTEIHVRYVPAAPRARLLALLDRADLRFVISGHAHQARRLHRGGVEHLWMPSTAFIIPDAVQERIGDKRVGYALLTLAPDDHAITLRHPAGLTDHDLLDHAEAYPGVAALRDRLARSGTASLT</sequence>
<dbReference type="EMBL" id="BMDZ01000002">
    <property type="protein sequence ID" value="GGB25212.1"/>
    <property type="molecule type" value="Genomic_DNA"/>
</dbReference>
<evidence type="ECO:0000259" key="1">
    <source>
        <dbReference type="Pfam" id="PF00149"/>
    </source>
</evidence>
<evidence type="ECO:0000313" key="3">
    <source>
        <dbReference type="Proteomes" id="UP000603352"/>
    </source>
</evidence>
<dbReference type="InterPro" id="IPR004843">
    <property type="entry name" value="Calcineurin-like_PHP"/>
</dbReference>
<dbReference type="SUPFAM" id="SSF56300">
    <property type="entry name" value="Metallo-dependent phosphatases"/>
    <property type="match status" value="1"/>
</dbReference>
<dbReference type="Pfam" id="PF00149">
    <property type="entry name" value="Metallophos"/>
    <property type="match status" value="1"/>
</dbReference>
<reference evidence="3" key="1">
    <citation type="journal article" date="2019" name="Int. J. Syst. Evol. Microbiol.">
        <title>The Global Catalogue of Microorganisms (GCM) 10K type strain sequencing project: providing services to taxonomists for standard genome sequencing and annotation.</title>
        <authorList>
            <consortium name="The Broad Institute Genomics Platform"/>
            <consortium name="The Broad Institute Genome Sequencing Center for Infectious Disease"/>
            <person name="Wu L."/>
            <person name="Ma J."/>
        </authorList>
    </citation>
    <scope>NUCLEOTIDE SEQUENCE [LARGE SCALE GENOMIC DNA]</scope>
    <source>
        <strain evidence="3">CGMCC 1.10188</strain>
    </source>
</reference>
<dbReference type="InterPro" id="IPR051918">
    <property type="entry name" value="STPP_CPPED1"/>
</dbReference>
<organism evidence="2 3">
    <name type="scientific">Tistrella bauzanensis</name>
    <dbReference type="NCBI Taxonomy" id="657419"/>
    <lineage>
        <taxon>Bacteria</taxon>
        <taxon>Pseudomonadati</taxon>
        <taxon>Pseudomonadota</taxon>
        <taxon>Alphaproteobacteria</taxon>
        <taxon>Geminicoccales</taxon>
        <taxon>Geminicoccaceae</taxon>
        <taxon>Tistrella</taxon>
    </lineage>
</organism>
<gene>
    <name evidence="2" type="ORF">GCM10011505_03010</name>
</gene>
<feature type="domain" description="Calcineurin-like phosphoesterase" evidence="1">
    <location>
        <begin position="1"/>
        <end position="201"/>
    </location>
</feature>
<proteinExistence type="predicted"/>
<dbReference type="Gene3D" id="3.60.21.10">
    <property type="match status" value="1"/>
</dbReference>
<dbReference type="PANTHER" id="PTHR43143:SF1">
    <property type="entry name" value="SERINE_THREONINE-PROTEIN PHOSPHATASE CPPED1"/>
    <property type="match status" value="1"/>
</dbReference>
<evidence type="ECO:0000313" key="2">
    <source>
        <dbReference type="EMBL" id="GGB25212.1"/>
    </source>
</evidence>
<dbReference type="RefSeq" id="WP_188574190.1">
    <property type="nucleotide sequence ID" value="NZ_BMDZ01000002.1"/>
</dbReference>
<dbReference type="InterPro" id="IPR029052">
    <property type="entry name" value="Metallo-depent_PP-like"/>
</dbReference>
<protein>
    <submittedName>
        <fullName evidence="2">Phosphohydrolase</fullName>
    </submittedName>
</protein>